<keyword evidence="2" id="KW-1185">Reference proteome</keyword>
<evidence type="ECO:0000313" key="1">
    <source>
        <dbReference type="EMBL" id="KAI5394838.1"/>
    </source>
</evidence>
<comment type="caution">
    <text evidence="1">The sequence shown here is derived from an EMBL/GenBank/DDBJ whole genome shotgun (WGS) entry which is preliminary data.</text>
</comment>
<sequence>MNSIQTRNKLFVACLNWYSSYGSTWFAHYIFKAIGKVETCRLPNALRQLWMTDSQSLQGRQTTTNMNANPKNSIIHRVTDHLNSEYIWHNHIHADTTSLRSSSLRTCYKDILSFMSFDPQEGSKPGHQIGNFLKVCISSDCFLLLRVLDLELVYKPKLPNRIAKLTQLRLQFWSWLGGGVA</sequence>
<organism evidence="1 2">
    <name type="scientific">Pisum sativum</name>
    <name type="common">Garden pea</name>
    <name type="synonym">Lathyrus oleraceus</name>
    <dbReference type="NCBI Taxonomy" id="3888"/>
    <lineage>
        <taxon>Eukaryota</taxon>
        <taxon>Viridiplantae</taxon>
        <taxon>Streptophyta</taxon>
        <taxon>Embryophyta</taxon>
        <taxon>Tracheophyta</taxon>
        <taxon>Spermatophyta</taxon>
        <taxon>Magnoliopsida</taxon>
        <taxon>eudicotyledons</taxon>
        <taxon>Gunneridae</taxon>
        <taxon>Pentapetalae</taxon>
        <taxon>rosids</taxon>
        <taxon>fabids</taxon>
        <taxon>Fabales</taxon>
        <taxon>Fabaceae</taxon>
        <taxon>Papilionoideae</taxon>
        <taxon>50 kb inversion clade</taxon>
        <taxon>NPAAA clade</taxon>
        <taxon>Hologalegina</taxon>
        <taxon>IRL clade</taxon>
        <taxon>Fabeae</taxon>
        <taxon>Lathyrus</taxon>
    </lineage>
</organism>
<reference evidence="1 2" key="1">
    <citation type="journal article" date="2022" name="Nat. Genet.">
        <title>Improved pea reference genome and pan-genome highlight genomic features and evolutionary characteristics.</title>
        <authorList>
            <person name="Yang T."/>
            <person name="Liu R."/>
            <person name="Luo Y."/>
            <person name="Hu S."/>
            <person name="Wang D."/>
            <person name="Wang C."/>
            <person name="Pandey M.K."/>
            <person name="Ge S."/>
            <person name="Xu Q."/>
            <person name="Li N."/>
            <person name="Li G."/>
            <person name="Huang Y."/>
            <person name="Saxena R.K."/>
            <person name="Ji Y."/>
            <person name="Li M."/>
            <person name="Yan X."/>
            <person name="He Y."/>
            <person name="Liu Y."/>
            <person name="Wang X."/>
            <person name="Xiang C."/>
            <person name="Varshney R.K."/>
            <person name="Ding H."/>
            <person name="Gao S."/>
            <person name="Zong X."/>
        </authorList>
    </citation>
    <scope>NUCLEOTIDE SEQUENCE [LARGE SCALE GENOMIC DNA]</scope>
    <source>
        <strain evidence="1 2">cv. Zhongwan 6</strain>
    </source>
</reference>
<dbReference type="Proteomes" id="UP001058974">
    <property type="component" value="Chromosome 6"/>
</dbReference>
<evidence type="ECO:0000313" key="2">
    <source>
        <dbReference type="Proteomes" id="UP001058974"/>
    </source>
</evidence>
<gene>
    <name evidence="1" type="ORF">KIW84_061454</name>
</gene>
<name>A0A9D5A583_PEA</name>
<protein>
    <submittedName>
        <fullName evidence="1">Uncharacterized protein</fullName>
    </submittedName>
</protein>
<dbReference type="EMBL" id="JAMSHJ010000006">
    <property type="protein sequence ID" value="KAI5394838.1"/>
    <property type="molecule type" value="Genomic_DNA"/>
</dbReference>
<accession>A0A9D5A583</accession>
<dbReference type="Gramene" id="Psat06G0145400-T1">
    <property type="protein sequence ID" value="KAI5394838.1"/>
    <property type="gene ID" value="KIW84_061454"/>
</dbReference>
<proteinExistence type="predicted"/>
<dbReference type="AlphaFoldDB" id="A0A9D5A583"/>